<dbReference type="VEuPathDB" id="FungiDB:HpaG800697"/>
<dbReference type="EnsemblProtists" id="HpaT800697">
    <property type="protein sequence ID" value="HpaP800697"/>
    <property type="gene ID" value="HpaG800697"/>
</dbReference>
<accession>M4B349</accession>
<sequence length="58" mass="6531">MATRPARRDQVMPFLCDKLSFQDHTESLSEQVRLAEINCDPSTCYLLNSTVVMILGGK</sequence>
<dbReference type="HOGENOM" id="CLU_2983176_0_0_1"/>
<protein>
    <submittedName>
        <fullName evidence="1">Uncharacterized protein</fullName>
    </submittedName>
</protein>
<dbReference type="AlphaFoldDB" id="M4B349"/>
<dbReference type="Proteomes" id="UP000011713">
    <property type="component" value="Unassembled WGS sequence"/>
</dbReference>
<reference evidence="2" key="1">
    <citation type="journal article" date="2010" name="Science">
        <title>Signatures of adaptation to obligate biotrophy in the Hyaloperonospora arabidopsidis genome.</title>
        <authorList>
            <person name="Baxter L."/>
            <person name="Tripathy S."/>
            <person name="Ishaque N."/>
            <person name="Boot N."/>
            <person name="Cabral A."/>
            <person name="Kemen E."/>
            <person name="Thines M."/>
            <person name="Ah-Fong A."/>
            <person name="Anderson R."/>
            <person name="Badejoko W."/>
            <person name="Bittner-Eddy P."/>
            <person name="Boore J.L."/>
            <person name="Chibucos M.C."/>
            <person name="Coates M."/>
            <person name="Dehal P."/>
            <person name="Delehaunty K."/>
            <person name="Dong S."/>
            <person name="Downton P."/>
            <person name="Dumas B."/>
            <person name="Fabro G."/>
            <person name="Fronick C."/>
            <person name="Fuerstenberg S.I."/>
            <person name="Fulton L."/>
            <person name="Gaulin E."/>
            <person name="Govers F."/>
            <person name="Hughes L."/>
            <person name="Humphray S."/>
            <person name="Jiang R.H."/>
            <person name="Judelson H."/>
            <person name="Kamoun S."/>
            <person name="Kyung K."/>
            <person name="Meijer H."/>
            <person name="Minx P."/>
            <person name="Morris P."/>
            <person name="Nelson J."/>
            <person name="Phuntumart V."/>
            <person name="Qutob D."/>
            <person name="Rehmany A."/>
            <person name="Rougon-Cardoso A."/>
            <person name="Ryden P."/>
            <person name="Torto-Alalibo T."/>
            <person name="Studholme D."/>
            <person name="Wang Y."/>
            <person name="Win J."/>
            <person name="Wood J."/>
            <person name="Clifton S.W."/>
            <person name="Rogers J."/>
            <person name="Van den Ackerveken G."/>
            <person name="Jones J.D."/>
            <person name="McDowell J.M."/>
            <person name="Beynon J."/>
            <person name="Tyler B.M."/>
        </authorList>
    </citation>
    <scope>NUCLEOTIDE SEQUENCE [LARGE SCALE GENOMIC DNA]</scope>
    <source>
        <strain evidence="2">Emoy2</strain>
    </source>
</reference>
<evidence type="ECO:0000313" key="2">
    <source>
        <dbReference type="Proteomes" id="UP000011713"/>
    </source>
</evidence>
<keyword evidence="2" id="KW-1185">Reference proteome</keyword>
<proteinExistence type="predicted"/>
<name>M4B349_HYAAE</name>
<dbReference type="InParanoid" id="M4B349"/>
<organism evidence="1 2">
    <name type="scientific">Hyaloperonospora arabidopsidis (strain Emoy2)</name>
    <name type="common">Downy mildew agent</name>
    <name type="synonym">Peronospora arabidopsidis</name>
    <dbReference type="NCBI Taxonomy" id="559515"/>
    <lineage>
        <taxon>Eukaryota</taxon>
        <taxon>Sar</taxon>
        <taxon>Stramenopiles</taxon>
        <taxon>Oomycota</taxon>
        <taxon>Peronosporomycetes</taxon>
        <taxon>Peronosporales</taxon>
        <taxon>Peronosporaceae</taxon>
        <taxon>Hyaloperonospora</taxon>
    </lineage>
</organism>
<reference evidence="1" key="2">
    <citation type="submission" date="2015-06" db="UniProtKB">
        <authorList>
            <consortium name="EnsemblProtists"/>
        </authorList>
    </citation>
    <scope>IDENTIFICATION</scope>
    <source>
        <strain evidence="1">Emoy2</strain>
    </source>
</reference>
<dbReference type="EMBL" id="JH598094">
    <property type="status" value="NOT_ANNOTATED_CDS"/>
    <property type="molecule type" value="Genomic_DNA"/>
</dbReference>
<evidence type="ECO:0000313" key="1">
    <source>
        <dbReference type="EnsemblProtists" id="HpaP800697"/>
    </source>
</evidence>